<dbReference type="AlphaFoldDB" id="A0A098EFG9"/>
<sequence>MFDIFNDAVVASVSTAPTGTHLSFPGACGDFSLENLPLIKSHPFEYDLVTGYEYTVLRFGSEKQEDQNSSTYMLDVFFRRVPDSNDISLYSVEWGEMLSNANTVHEKQSDDLSEKGRSMAMCGLMPDSTVEQDGALVLTSTGHAAKCKVTVTLKVASASE</sequence>
<accession>A0A098EFG9</accession>
<evidence type="ECO:0000313" key="1">
    <source>
        <dbReference type="EMBL" id="CEG21013.1"/>
    </source>
</evidence>
<name>A0A098EFG9_ANAPH</name>
<proteinExistence type="predicted"/>
<organism evidence="1 2">
    <name type="scientific">Anaplasma phagocytophilum</name>
    <name type="common">Ehrlichia phagocytophila</name>
    <dbReference type="NCBI Taxonomy" id="948"/>
    <lineage>
        <taxon>Bacteria</taxon>
        <taxon>Pseudomonadati</taxon>
        <taxon>Pseudomonadota</taxon>
        <taxon>Alphaproteobacteria</taxon>
        <taxon>Rickettsiales</taxon>
        <taxon>Anaplasmataceae</taxon>
        <taxon>Anaplasma</taxon>
        <taxon>phagocytophilum group</taxon>
    </lineage>
</organism>
<dbReference type="EMBL" id="CCXQ01000142">
    <property type="protein sequence ID" value="CEG21013.1"/>
    <property type="molecule type" value="Genomic_DNA"/>
</dbReference>
<protein>
    <submittedName>
        <fullName evidence="1">Uncharacterized protein</fullName>
    </submittedName>
</protein>
<dbReference type="RefSeq" id="WP_045890003.1">
    <property type="nucleotide sequence ID" value="NZ_CCXQ01000142.1"/>
</dbReference>
<evidence type="ECO:0000313" key="2">
    <source>
        <dbReference type="Proteomes" id="UP000055047"/>
    </source>
</evidence>
<dbReference type="Proteomes" id="UP000055047">
    <property type="component" value="Unassembled WGS sequence"/>
</dbReference>
<gene>
    <name evidence="1" type="ORF">ANAPHAGO_00774</name>
</gene>
<reference evidence="1 2" key="1">
    <citation type="submission" date="2014-09" db="EMBL/GenBank/DDBJ databases">
        <authorList>
            <person name="Loux Valentin"/>
            <person name="Dugat Thibaut"/>
        </authorList>
    </citation>
    <scope>NUCLEOTIDE SEQUENCE [LARGE SCALE GENOMIC DNA]</scope>
    <source>
        <strain evidence="1 2">BOV-10_179</strain>
    </source>
</reference>